<dbReference type="Gene3D" id="3.90.180.10">
    <property type="entry name" value="Medium-chain alcohol dehydrogenases, catalytic domain"/>
    <property type="match status" value="1"/>
</dbReference>
<reference evidence="2 3" key="1">
    <citation type="journal article" date="2023" name="G3 (Bethesda)">
        <title>A chromosome-level genome assembly of Zasmidium syzygii isolated from banana leaves.</title>
        <authorList>
            <person name="van Westerhoven A.C."/>
            <person name="Mehrabi R."/>
            <person name="Talebi R."/>
            <person name="Steentjes M.B.F."/>
            <person name="Corcolon B."/>
            <person name="Chong P.A."/>
            <person name="Kema G.H.J."/>
            <person name="Seidl M.F."/>
        </authorList>
    </citation>
    <scope>NUCLEOTIDE SEQUENCE [LARGE SCALE GENOMIC DNA]</scope>
    <source>
        <strain evidence="2 3">P124</strain>
    </source>
</reference>
<dbReference type="EMBL" id="JAXOVC010000007">
    <property type="protein sequence ID" value="KAK4498710.1"/>
    <property type="molecule type" value="Genomic_DNA"/>
</dbReference>
<dbReference type="PANTHER" id="PTHR43482">
    <property type="entry name" value="PROTEIN AST1-RELATED"/>
    <property type="match status" value="1"/>
</dbReference>
<protein>
    <recommendedName>
        <fullName evidence="1">Enoyl reductase (ER) domain-containing protein</fullName>
    </recommendedName>
</protein>
<accession>A0ABR0EB46</accession>
<dbReference type="Pfam" id="PF13602">
    <property type="entry name" value="ADH_zinc_N_2"/>
    <property type="match status" value="1"/>
</dbReference>
<dbReference type="InterPro" id="IPR036291">
    <property type="entry name" value="NAD(P)-bd_dom_sf"/>
</dbReference>
<dbReference type="InterPro" id="IPR020843">
    <property type="entry name" value="ER"/>
</dbReference>
<sequence length="347" mass="37063">MSSIKKFLRLSQTRKFTMQAVRIHPNPSKPWGPENPAPTSALHLDSNIPIPKPIKPGDVLVRIKATTLVRDTLTWPEMLAKEYLTPGNDFAGVVEAVADEKASGLRAGDEVFGMINADRGGAWAEYALVDAEKGEVARKPPPIGFEEAASVPLSALTAWEALFHKGGLSAPGSGGSKGTKILITGASGNVGIFLVQLAALAGCHVIAASTSNARNEEFLKSLGASEVVEYKDLWDRAGVYDVAVDTVGGDVLRQIWPLAAPNATLVSVDSASYNFVEELQPPSRKDVNAIWFIVWSSQEDLTQVAGLLEAGTLKTFVSATYPIEKVQEAYEAASGRSPKRGKIILTV</sequence>
<gene>
    <name evidence="2" type="ORF">PRZ48_009220</name>
</gene>
<dbReference type="InterPro" id="IPR011032">
    <property type="entry name" value="GroES-like_sf"/>
</dbReference>
<feature type="domain" description="Enoyl reductase (ER)" evidence="1">
    <location>
        <begin position="37"/>
        <end position="345"/>
    </location>
</feature>
<dbReference type="SMART" id="SM00829">
    <property type="entry name" value="PKS_ER"/>
    <property type="match status" value="1"/>
</dbReference>
<dbReference type="SUPFAM" id="SSF50129">
    <property type="entry name" value="GroES-like"/>
    <property type="match status" value="1"/>
</dbReference>
<dbReference type="Proteomes" id="UP001305779">
    <property type="component" value="Unassembled WGS sequence"/>
</dbReference>
<organism evidence="2 3">
    <name type="scientific">Zasmidium cellare</name>
    <name type="common">Wine cellar mold</name>
    <name type="synonym">Racodium cellare</name>
    <dbReference type="NCBI Taxonomy" id="395010"/>
    <lineage>
        <taxon>Eukaryota</taxon>
        <taxon>Fungi</taxon>
        <taxon>Dikarya</taxon>
        <taxon>Ascomycota</taxon>
        <taxon>Pezizomycotina</taxon>
        <taxon>Dothideomycetes</taxon>
        <taxon>Dothideomycetidae</taxon>
        <taxon>Mycosphaerellales</taxon>
        <taxon>Mycosphaerellaceae</taxon>
        <taxon>Zasmidium</taxon>
    </lineage>
</organism>
<dbReference type="SUPFAM" id="SSF51735">
    <property type="entry name" value="NAD(P)-binding Rossmann-fold domains"/>
    <property type="match status" value="1"/>
</dbReference>
<dbReference type="CDD" id="cd05289">
    <property type="entry name" value="MDR_like_2"/>
    <property type="match status" value="1"/>
</dbReference>
<comment type="caution">
    <text evidence="2">The sequence shown here is derived from an EMBL/GenBank/DDBJ whole genome shotgun (WGS) entry which is preliminary data.</text>
</comment>
<proteinExistence type="predicted"/>
<evidence type="ECO:0000313" key="2">
    <source>
        <dbReference type="EMBL" id="KAK4498710.1"/>
    </source>
</evidence>
<dbReference type="PANTHER" id="PTHR43482:SF4">
    <property type="entry name" value="ALCOHOL DEHYDROGENASE, PUTATIVE (AFU_ORTHOLOGUE AFUA_7G06260)-RELATED"/>
    <property type="match status" value="1"/>
</dbReference>
<dbReference type="Pfam" id="PF08240">
    <property type="entry name" value="ADH_N"/>
    <property type="match status" value="1"/>
</dbReference>
<evidence type="ECO:0000259" key="1">
    <source>
        <dbReference type="SMART" id="SM00829"/>
    </source>
</evidence>
<evidence type="ECO:0000313" key="3">
    <source>
        <dbReference type="Proteomes" id="UP001305779"/>
    </source>
</evidence>
<dbReference type="InterPro" id="IPR052585">
    <property type="entry name" value="Lipid_raft_assoc_Zn_ADH"/>
</dbReference>
<keyword evidence="3" id="KW-1185">Reference proteome</keyword>
<dbReference type="Gene3D" id="3.40.50.720">
    <property type="entry name" value="NAD(P)-binding Rossmann-like Domain"/>
    <property type="match status" value="1"/>
</dbReference>
<dbReference type="InterPro" id="IPR013154">
    <property type="entry name" value="ADH-like_N"/>
</dbReference>
<name>A0ABR0EB46_ZASCE</name>